<keyword evidence="3" id="KW-1185">Reference proteome</keyword>
<name>A0AAE1JVU5_9FABA</name>
<gene>
    <name evidence="2" type="ORF">QN277_003448</name>
</gene>
<evidence type="ECO:0000313" key="3">
    <source>
        <dbReference type="Proteomes" id="UP001293593"/>
    </source>
</evidence>
<protein>
    <recommendedName>
        <fullName evidence="1">Lipocalin/cytosolic fatty-acid binding domain-containing protein</fullName>
    </recommendedName>
</protein>
<evidence type="ECO:0000313" key="2">
    <source>
        <dbReference type="EMBL" id="KAK4260314.1"/>
    </source>
</evidence>
<dbReference type="Pfam" id="PF08212">
    <property type="entry name" value="Lipocalin_2"/>
    <property type="match status" value="1"/>
</dbReference>
<dbReference type="InterPro" id="IPR012674">
    <property type="entry name" value="Calycin"/>
</dbReference>
<dbReference type="InterPro" id="IPR000566">
    <property type="entry name" value="Lipocln_cytosolic_FA-bd_dom"/>
</dbReference>
<sequence>MLDYWVLYIDNDYQYALIGQPSRNYLWAEPTLVYYKILPSSKACSLGFICISINSDLHTPKQLRICCGRKRKQSFSWRMWEDVAQVDWHNALTGLRGK</sequence>
<dbReference type="AlphaFoldDB" id="A0AAE1JVU5"/>
<evidence type="ECO:0000259" key="1">
    <source>
        <dbReference type="Pfam" id="PF08212"/>
    </source>
</evidence>
<reference evidence="2" key="1">
    <citation type="submission" date="2023-10" db="EMBL/GenBank/DDBJ databases">
        <title>Chromosome-level genome of the transformable northern wattle, Acacia crassicarpa.</title>
        <authorList>
            <person name="Massaro I."/>
            <person name="Sinha N.R."/>
            <person name="Poethig S."/>
            <person name="Leichty A.R."/>
        </authorList>
    </citation>
    <scope>NUCLEOTIDE SEQUENCE</scope>
    <source>
        <strain evidence="2">Acra3RX</strain>
        <tissue evidence="2">Leaf</tissue>
    </source>
</reference>
<feature type="domain" description="Lipocalin/cytosolic fatty-acid binding" evidence="1">
    <location>
        <begin position="3"/>
        <end position="27"/>
    </location>
</feature>
<comment type="caution">
    <text evidence="2">The sequence shown here is derived from an EMBL/GenBank/DDBJ whole genome shotgun (WGS) entry which is preliminary data.</text>
</comment>
<dbReference type="EMBL" id="JAWXYG010000010">
    <property type="protein sequence ID" value="KAK4260314.1"/>
    <property type="molecule type" value="Genomic_DNA"/>
</dbReference>
<organism evidence="2 3">
    <name type="scientific">Acacia crassicarpa</name>
    <name type="common">northern wattle</name>
    <dbReference type="NCBI Taxonomy" id="499986"/>
    <lineage>
        <taxon>Eukaryota</taxon>
        <taxon>Viridiplantae</taxon>
        <taxon>Streptophyta</taxon>
        <taxon>Embryophyta</taxon>
        <taxon>Tracheophyta</taxon>
        <taxon>Spermatophyta</taxon>
        <taxon>Magnoliopsida</taxon>
        <taxon>eudicotyledons</taxon>
        <taxon>Gunneridae</taxon>
        <taxon>Pentapetalae</taxon>
        <taxon>rosids</taxon>
        <taxon>fabids</taxon>
        <taxon>Fabales</taxon>
        <taxon>Fabaceae</taxon>
        <taxon>Caesalpinioideae</taxon>
        <taxon>mimosoid clade</taxon>
        <taxon>Acacieae</taxon>
        <taxon>Acacia</taxon>
    </lineage>
</organism>
<dbReference type="Gene3D" id="2.40.128.20">
    <property type="match status" value="1"/>
</dbReference>
<proteinExistence type="predicted"/>
<accession>A0AAE1JVU5</accession>
<dbReference type="Proteomes" id="UP001293593">
    <property type="component" value="Unassembled WGS sequence"/>
</dbReference>